<dbReference type="FunFam" id="1.10.150.50:FF:000003">
    <property type="entry name" value="liprin-alpha-2 isoform X1"/>
    <property type="match status" value="1"/>
</dbReference>
<evidence type="ECO:0000256" key="5">
    <source>
        <dbReference type="ARBA" id="ARBA00022737"/>
    </source>
</evidence>
<dbReference type="InterPro" id="IPR037620">
    <property type="entry name" value="LIP-1_SAM_1"/>
</dbReference>
<feature type="coiled-coil region" evidence="7">
    <location>
        <begin position="479"/>
        <end position="513"/>
    </location>
</feature>
<reference evidence="10" key="2">
    <citation type="submission" date="2025-08" db="UniProtKB">
        <authorList>
            <consortium name="Ensembl"/>
        </authorList>
    </citation>
    <scope>IDENTIFICATION</scope>
</reference>
<dbReference type="PROSITE" id="PS50105">
    <property type="entry name" value="SAM_DOMAIN"/>
    <property type="match status" value="3"/>
</dbReference>
<dbReference type="PANTHER" id="PTHR12587">
    <property type="entry name" value="LAR INTERACTING PROTEIN LIP -RELATED PROTEIN"/>
    <property type="match status" value="1"/>
</dbReference>
<dbReference type="PANTHER" id="PTHR12587:SF4">
    <property type="entry name" value="LIPRIN-ALPHA-3"/>
    <property type="match status" value="1"/>
</dbReference>
<evidence type="ECO:0000256" key="7">
    <source>
        <dbReference type="SAM" id="Coils"/>
    </source>
</evidence>
<sequence length="1019" mass="115429">MMCEVMPTISEDGRSGGGGGSSSPSLMVNMLTERERLLESLRETQDSLGTAHLRLRELGHEKESLQRQLSIALPQEFAVLTKELNLCREQLLEREEEIAELKAERNNTRLLLEHLECLVSRHERSLRMTVVKRQAQSPAGVSSEVEVLKALKSLFEHHKALDEKVRERLRVALERVASLEEELQTSSQEVKKKNPCVLAQVGEIEEQLTSARRELARSEEANQKLQRDVKEALCQREDMEERITTLERRYLSAQREATSLHDIKDKLENELASKDSLYRQSEEKNRQLQERLDDAKQKLQQTLQRAETLPEIEAQLAQRVAALNKAEERHGNFEERLRQMEAQLEEKNQELQRARQRERMNDEHNKRLSDTVDKLLSESNERLQLHLKERMAALEEKVTRSDLKIQLELDQLRARPGGSYSRSVPLCVQYPDWESGAMLATGFEPGLDVGCSDDEDDGEARFGSELLSPSGQTDVQTLAIMLQEQLEAINKEIKLIQEEKENTELRAEEIESRVSVALDSPPIPPTSLGSGHSTPRLPHSPARETDRQVPFPVGLKRRHTHPSNEDNNKEDDRSLALLDSTPPSTPRALRLDRMTLTHPGAMLDDPRDLSADGSSSNSSQDSLHKSSKKKSIKSSIGRLFGKKEKGRMGQPGRDGSASLASTPSEDLASGDPMGMNKTGTLGPADKDRRSKKKHELLEEACRQGLPFASWDGPTVVSWLELWVGMPAWYVAACRANVKSGAIMANLSDTEIQREIGISNPLHRLKLRLAIQEMVSLTSPSAPASTRSILAYGDMNHEWVGNDWLPSLGLPQYRSYFMESLVDARMLDHLTKKELRGQLKMVDSFHRVSLHYGIMCLKRLNYDRKELERRREESVHQNKDVMVWSNERVMCWIQTLGLKEYADNLRESGVHGALLALDDTFDYTDLALLLQIPNQNTQARQLLEQEYNSLISMGTERRPDEDGTKTFTRSPSWRKMFREKDLRGVTSDSAETLPANFRASAISTPSVTLRKVQSDGESDP</sequence>
<dbReference type="InterPro" id="IPR029515">
    <property type="entry name" value="Liprin"/>
</dbReference>
<feature type="coiled-coil region" evidence="7">
    <location>
        <begin position="162"/>
        <end position="361"/>
    </location>
</feature>
<keyword evidence="6 7" id="KW-0175">Coiled coil</keyword>
<evidence type="ECO:0000256" key="6">
    <source>
        <dbReference type="ARBA" id="ARBA00023054"/>
    </source>
</evidence>
<evidence type="ECO:0000259" key="9">
    <source>
        <dbReference type="PROSITE" id="PS50105"/>
    </source>
</evidence>
<comment type="similarity">
    <text evidence="2">Belongs to the liprin family. Liprin-alpha subfamily.</text>
</comment>
<organism evidence="10 11">
    <name type="scientific">Sparus aurata</name>
    <name type="common">Gilthead sea bream</name>
    <dbReference type="NCBI Taxonomy" id="8175"/>
    <lineage>
        <taxon>Eukaryota</taxon>
        <taxon>Metazoa</taxon>
        <taxon>Chordata</taxon>
        <taxon>Craniata</taxon>
        <taxon>Vertebrata</taxon>
        <taxon>Euteleostomi</taxon>
        <taxon>Actinopterygii</taxon>
        <taxon>Neopterygii</taxon>
        <taxon>Teleostei</taxon>
        <taxon>Neoteleostei</taxon>
        <taxon>Acanthomorphata</taxon>
        <taxon>Eupercaria</taxon>
        <taxon>Spariformes</taxon>
        <taxon>Sparidae</taxon>
        <taxon>Sparus</taxon>
    </lineage>
</organism>
<dbReference type="CDD" id="cd09562">
    <property type="entry name" value="SAM_liprin-alpha1_2_3_4_repeat1"/>
    <property type="match status" value="1"/>
</dbReference>
<feature type="domain" description="SAM" evidence="9">
    <location>
        <begin position="710"/>
        <end position="776"/>
    </location>
</feature>
<dbReference type="GO" id="GO:0050808">
    <property type="term" value="P:synapse organization"/>
    <property type="evidence" value="ECO:0007669"/>
    <property type="project" value="TreeGrafter"/>
</dbReference>
<dbReference type="GO" id="GO:0048786">
    <property type="term" value="C:presynaptic active zone"/>
    <property type="evidence" value="ECO:0007669"/>
    <property type="project" value="TreeGrafter"/>
</dbReference>
<dbReference type="Ensembl" id="ENSSAUT00010052081.1">
    <property type="protein sequence ID" value="ENSSAUP00010049507.1"/>
    <property type="gene ID" value="ENSSAUG00010019525.1"/>
</dbReference>
<feature type="coiled-coil region" evidence="7">
    <location>
        <begin position="84"/>
        <end position="118"/>
    </location>
</feature>
<dbReference type="InterPro" id="IPR001660">
    <property type="entry name" value="SAM"/>
</dbReference>
<keyword evidence="5" id="KW-0677">Repeat</keyword>
<dbReference type="InterPro" id="IPR037622">
    <property type="entry name" value="LIP-1_SAM_3"/>
</dbReference>
<evidence type="ECO:0000313" key="11">
    <source>
        <dbReference type="Proteomes" id="UP000472265"/>
    </source>
</evidence>
<evidence type="ECO:0000313" key="10">
    <source>
        <dbReference type="Ensembl" id="ENSSAUP00010049507.1"/>
    </source>
</evidence>
<keyword evidence="4" id="KW-0597">Phosphoprotein</keyword>
<dbReference type="Gene3D" id="1.10.150.50">
    <property type="entry name" value="Transcription Factor, Ets-1"/>
    <property type="match status" value="3"/>
</dbReference>
<dbReference type="CDD" id="cd09565">
    <property type="entry name" value="SAM_liprin-alpha1_2_3_4_repeat2"/>
    <property type="match status" value="1"/>
</dbReference>
<evidence type="ECO:0000256" key="1">
    <source>
        <dbReference type="ARBA" id="ARBA00004496"/>
    </source>
</evidence>
<dbReference type="GeneTree" id="ENSGT01050000244900"/>
<gene>
    <name evidence="10" type="primary">PPFIA3</name>
    <name evidence="10" type="synonym">ppfia3</name>
</gene>
<feature type="region of interest" description="Disordered" evidence="8">
    <location>
        <begin position="1"/>
        <end position="24"/>
    </location>
</feature>
<protein>
    <submittedName>
        <fullName evidence="10">PTPRF interacting protein alpha 3</fullName>
    </submittedName>
</protein>
<dbReference type="AlphaFoldDB" id="A0A671XEG8"/>
<evidence type="ECO:0000256" key="8">
    <source>
        <dbReference type="SAM" id="MobiDB-lite"/>
    </source>
</evidence>
<dbReference type="InterPro" id="IPR013761">
    <property type="entry name" value="SAM/pointed_sf"/>
</dbReference>
<dbReference type="Pfam" id="PF25526">
    <property type="entry name" value="LIP-1"/>
    <property type="match status" value="1"/>
</dbReference>
<evidence type="ECO:0000256" key="3">
    <source>
        <dbReference type="ARBA" id="ARBA00022490"/>
    </source>
</evidence>
<dbReference type="Pfam" id="PF07647">
    <property type="entry name" value="SAM_2"/>
    <property type="match status" value="1"/>
</dbReference>
<evidence type="ECO:0000256" key="4">
    <source>
        <dbReference type="ARBA" id="ARBA00022553"/>
    </source>
</evidence>
<accession>A0A671XEG8</accession>
<feature type="compositionally biased region" description="Basic and acidic residues" evidence="8">
    <location>
        <begin position="562"/>
        <end position="574"/>
    </location>
</feature>
<dbReference type="Pfam" id="PF00536">
    <property type="entry name" value="SAM_1"/>
    <property type="match status" value="2"/>
</dbReference>
<dbReference type="SMART" id="SM00454">
    <property type="entry name" value="SAM"/>
    <property type="match status" value="3"/>
</dbReference>
<keyword evidence="11" id="KW-1185">Reference proteome</keyword>
<reference evidence="10" key="1">
    <citation type="submission" date="2021-04" db="EMBL/GenBank/DDBJ databases">
        <authorList>
            <consortium name="Wellcome Sanger Institute Data Sharing"/>
        </authorList>
    </citation>
    <scope>NUCLEOTIDE SEQUENCE [LARGE SCALE GENOMIC DNA]</scope>
</reference>
<dbReference type="InterPro" id="IPR037621">
    <property type="entry name" value="LIP-1_SAM_2"/>
</dbReference>
<keyword evidence="3" id="KW-0963">Cytoplasm</keyword>
<reference evidence="10" key="3">
    <citation type="submission" date="2025-09" db="UniProtKB">
        <authorList>
            <consortium name="Ensembl"/>
        </authorList>
    </citation>
    <scope>IDENTIFICATION</scope>
</reference>
<evidence type="ECO:0000256" key="2">
    <source>
        <dbReference type="ARBA" id="ARBA00007026"/>
    </source>
</evidence>
<dbReference type="InterPro" id="IPR057892">
    <property type="entry name" value="LIP-1_CC2"/>
</dbReference>
<dbReference type="CDD" id="cd09568">
    <property type="entry name" value="SAM_liprin-alpha1_2_3_4_repeat3"/>
    <property type="match status" value="1"/>
</dbReference>
<feature type="region of interest" description="Disordered" evidence="8">
    <location>
        <begin position="516"/>
        <end position="693"/>
    </location>
</feature>
<comment type="subcellular location">
    <subcellularLocation>
        <location evidence="1">Cytoplasm</location>
    </subcellularLocation>
</comment>
<name>A0A671XEG8_SPAAU</name>
<feature type="domain" description="SAM" evidence="9">
    <location>
        <begin position="802"/>
        <end position="859"/>
    </location>
</feature>
<feature type="domain" description="SAM" evidence="9">
    <location>
        <begin position="883"/>
        <end position="952"/>
    </location>
</feature>
<dbReference type="FunFam" id="1.10.150.50:FF:000004">
    <property type="entry name" value="PTPRF interacting protein alpha 1"/>
    <property type="match status" value="1"/>
</dbReference>
<proteinExistence type="inferred from homology"/>
<dbReference type="Proteomes" id="UP000472265">
    <property type="component" value="Chromosome 23"/>
</dbReference>
<dbReference type="SUPFAM" id="SSF47769">
    <property type="entry name" value="SAM/Pointed domain"/>
    <property type="match status" value="3"/>
</dbReference>
<dbReference type="GO" id="GO:0005737">
    <property type="term" value="C:cytoplasm"/>
    <property type="evidence" value="ECO:0007669"/>
    <property type="project" value="UniProtKB-SubCell"/>
</dbReference>